<reference evidence="3" key="2">
    <citation type="submission" date="2021-03" db="EMBL/GenBank/DDBJ databases">
        <authorList>
            <person name="Alouane T."/>
            <person name="Langin T."/>
            <person name="Bonhomme L."/>
        </authorList>
    </citation>
    <scope>NUCLEOTIDE SEQUENCE</scope>
    <source>
        <strain evidence="3">MDC_Fg202</strain>
    </source>
</reference>
<dbReference type="PANTHER" id="PTHR35186:SF4">
    <property type="entry name" value="PRION-INHIBITION AND PROPAGATION HELO DOMAIN-CONTAINING PROTEIN"/>
    <property type="match status" value="1"/>
</dbReference>
<name>A0A4E9DYU4_GIBZA</name>
<accession>A0A4E9DYU4</accession>
<dbReference type="AlphaFoldDB" id="A0A4E9DYU4"/>
<dbReference type="Proteomes" id="UP000746612">
    <property type="component" value="Unassembled WGS sequence"/>
</dbReference>
<gene>
    <name evidence="4" type="ORF">FUG_LOCUS355904</name>
    <name evidence="3" type="ORF">MDCFG202_LOCUS31882</name>
</gene>
<evidence type="ECO:0008006" key="5">
    <source>
        <dbReference type="Google" id="ProtNLM"/>
    </source>
</evidence>
<dbReference type="EMBL" id="CAJPIJ010000069">
    <property type="protein sequence ID" value="CAG1965754.1"/>
    <property type="molecule type" value="Genomic_DNA"/>
</dbReference>
<feature type="region of interest" description="Disordered" evidence="2">
    <location>
        <begin position="278"/>
        <end position="302"/>
    </location>
</feature>
<dbReference type="PANTHER" id="PTHR35186">
    <property type="entry name" value="ANK_REP_REGION DOMAIN-CONTAINING PROTEIN"/>
    <property type="match status" value="1"/>
</dbReference>
<keyword evidence="1" id="KW-0175">Coiled coil</keyword>
<evidence type="ECO:0000256" key="1">
    <source>
        <dbReference type="SAM" id="Coils"/>
    </source>
</evidence>
<dbReference type="EMBL" id="CAAKMV010000141">
    <property type="protein sequence ID" value="VIO59595.1"/>
    <property type="molecule type" value="Genomic_DNA"/>
</dbReference>
<protein>
    <recommendedName>
        <fullName evidence="5">Prion-inhibition and propagation HeLo domain-containing protein</fullName>
    </recommendedName>
</protein>
<evidence type="ECO:0000313" key="4">
    <source>
        <dbReference type="EMBL" id="VIO59595.1"/>
    </source>
</evidence>
<reference evidence="4" key="1">
    <citation type="submission" date="2019-04" db="EMBL/GenBank/DDBJ databases">
        <authorList>
            <person name="Melise S."/>
            <person name="Noan J."/>
            <person name="Okalmin O."/>
        </authorList>
    </citation>
    <scope>NUCLEOTIDE SEQUENCE</scope>
    <source>
        <strain evidence="4">FN9</strain>
    </source>
</reference>
<evidence type="ECO:0000256" key="2">
    <source>
        <dbReference type="SAM" id="MobiDB-lite"/>
    </source>
</evidence>
<organism evidence="4">
    <name type="scientific">Gibberella zeae</name>
    <name type="common">Wheat head blight fungus</name>
    <name type="synonym">Fusarium graminearum</name>
    <dbReference type="NCBI Taxonomy" id="5518"/>
    <lineage>
        <taxon>Eukaryota</taxon>
        <taxon>Fungi</taxon>
        <taxon>Dikarya</taxon>
        <taxon>Ascomycota</taxon>
        <taxon>Pezizomycotina</taxon>
        <taxon>Sordariomycetes</taxon>
        <taxon>Hypocreomycetidae</taxon>
        <taxon>Hypocreales</taxon>
        <taxon>Nectriaceae</taxon>
        <taxon>Fusarium</taxon>
    </lineage>
</organism>
<proteinExistence type="predicted"/>
<feature type="coiled-coil region" evidence="1">
    <location>
        <begin position="153"/>
        <end position="180"/>
    </location>
</feature>
<sequence>MESLSLAFGVLPVVGEAVKTCRVVRRKLKLFRHYSRELRQVQKRVGRQSQVFSNEIHLLLRPSLQDDDLVEVMLKDQDHPKWTSQDLEDGMRNSLGDNYTSCREIIEDIGSILSSLQSVFDCFDQALDKRDENEHPRDAIRRLREGTKIAYSESKLEQNIKDLNQSLEELKNLREQTEQLNKPIDAVSPRRTIRKHTNLEYSNIRNTKESCKALHEAFTIAWAKKTRHGLNHDIQHTVRLFLSTEVQDDVYMNAVITCSPLLNERAIDVRIRSQNHDSILGLPSPASPEASTISSDGQRKRRKVRFTEAIASPPLNPHRPCCVAENSQAVDIPPDLSMADLCTALYKDHILPTNQAAENYCFGYLNGEIDKTFRHHIYANPSLTNRPKITSNTSTGAYPTLVPMSEVLNQPAENSISIIDQLRIAREIVTAVLKLHSSPWLNKYFNLYDLMLYETDGVLTTSLKTVHVASEFTHTILDGQHVTNANLPSPPEADDILEEAKLLYGVRNLTLWSLGTILLQIGRWSTLQCSEDVVAIRKLSSQVTSLGPRYRDLTRKCLNCDFGYGDDLTKPRLQQAVYEGLVYELSEKISNLDVAED</sequence>
<evidence type="ECO:0000313" key="3">
    <source>
        <dbReference type="EMBL" id="CAG1965754.1"/>
    </source>
</evidence>